<dbReference type="EMBL" id="AP024355">
    <property type="protein sequence ID" value="BCR06448.1"/>
    <property type="molecule type" value="Genomic_DNA"/>
</dbReference>
<evidence type="ECO:0000259" key="1">
    <source>
        <dbReference type="Pfam" id="PF04457"/>
    </source>
</evidence>
<organism evidence="2 3">
    <name type="scientific">Desulfuromonas versatilis</name>
    <dbReference type="NCBI Taxonomy" id="2802975"/>
    <lineage>
        <taxon>Bacteria</taxon>
        <taxon>Pseudomonadati</taxon>
        <taxon>Thermodesulfobacteriota</taxon>
        <taxon>Desulfuromonadia</taxon>
        <taxon>Desulfuromonadales</taxon>
        <taxon>Desulfuromonadaceae</taxon>
        <taxon>Desulfuromonas</taxon>
    </lineage>
</organism>
<reference evidence="2 3" key="2">
    <citation type="journal article" date="2021" name="Int. J. Syst. Evol. Microbiol.">
        <title>Isolation and Polyphasic Characterization of Desulfuromonas versatilis sp. Nov., an Electrogenic Bacteria Capable of Versatile Metabolism Isolated from a Graphene Oxide-Reducing Enrichment Culture.</title>
        <authorList>
            <person name="Xie L."/>
            <person name="Yoshida N."/>
            <person name="Ishii S."/>
            <person name="Meng L."/>
        </authorList>
    </citation>
    <scope>NUCLEOTIDE SEQUENCE [LARGE SCALE GENOMIC DNA]</scope>
    <source>
        <strain evidence="2 3">NIT-T3</strain>
    </source>
</reference>
<gene>
    <name evidence="2" type="ORF">DESUT3_35170</name>
</gene>
<dbReference type="Pfam" id="PF04457">
    <property type="entry name" value="MJ1316"/>
    <property type="match status" value="1"/>
</dbReference>
<dbReference type="RefSeq" id="WP_221249825.1">
    <property type="nucleotide sequence ID" value="NZ_AP024355.1"/>
</dbReference>
<sequence length="85" mass="10553">MQPVQEILNRIRWDPEFGDASFEIGYYDRLEDEILRVPFERLEFPEGEHFVFRLVDPWGEEHSIPFHRVYEIWRNGVSIWHRERH</sequence>
<evidence type="ECO:0000313" key="3">
    <source>
        <dbReference type="Proteomes" id="UP001319827"/>
    </source>
</evidence>
<accession>A0ABM8I0B5</accession>
<proteinExistence type="predicted"/>
<evidence type="ECO:0000313" key="2">
    <source>
        <dbReference type="EMBL" id="BCR06448.1"/>
    </source>
</evidence>
<reference evidence="2 3" key="1">
    <citation type="journal article" date="2016" name="C (Basel)">
        <title>Selective Growth of and Electricity Production by Marine Exoelectrogenic Bacteria in Self-Aggregated Hydrogel of Microbially Reduced Graphene Oxide.</title>
        <authorList>
            <person name="Yoshida N."/>
            <person name="Goto Y."/>
            <person name="Miyata Y."/>
        </authorList>
    </citation>
    <scope>NUCLEOTIDE SEQUENCE [LARGE SCALE GENOMIC DNA]</scope>
    <source>
        <strain evidence="2 3">NIT-T3</strain>
    </source>
</reference>
<dbReference type="InterPro" id="IPR040459">
    <property type="entry name" value="MJ1316"/>
</dbReference>
<protein>
    <recommendedName>
        <fullName evidence="1">MJ1316 RNA cyclic group end recognition domain-containing protein</fullName>
    </recommendedName>
</protein>
<feature type="domain" description="MJ1316 RNA cyclic group end recognition" evidence="1">
    <location>
        <begin position="1"/>
        <end position="82"/>
    </location>
</feature>
<keyword evidence="3" id="KW-1185">Reference proteome</keyword>
<name>A0ABM8I0B5_9BACT</name>
<dbReference type="Proteomes" id="UP001319827">
    <property type="component" value="Chromosome"/>
</dbReference>